<keyword evidence="8" id="KW-0249">Electron transport</keyword>
<dbReference type="GO" id="GO:0030091">
    <property type="term" value="P:protein repair"/>
    <property type="evidence" value="ECO:0007669"/>
    <property type="project" value="UniProtKB-UniRule"/>
</dbReference>
<feature type="transmembrane region" description="Helical" evidence="8">
    <location>
        <begin position="21"/>
        <end position="40"/>
    </location>
</feature>
<comment type="cofactor">
    <cofactor evidence="8">
        <name>heme b</name>
        <dbReference type="ChEBI" id="CHEBI:60344"/>
    </cofactor>
    <text evidence="8">Binds 1 heme b (iron(II)-protoporphyrin IX) group per subunit.</text>
</comment>
<evidence type="ECO:0000259" key="9">
    <source>
        <dbReference type="Pfam" id="PF01794"/>
    </source>
</evidence>
<keyword evidence="3 8" id="KW-0349">Heme</keyword>
<reference evidence="10" key="1">
    <citation type="submission" date="2020-09" db="EMBL/GenBank/DDBJ databases">
        <title>A novel bacterium of genus Neiella, isolated from South China Sea.</title>
        <authorList>
            <person name="Huang H."/>
            <person name="Mo K."/>
            <person name="Hu Y."/>
        </authorList>
    </citation>
    <scope>NUCLEOTIDE SEQUENCE</scope>
    <source>
        <strain evidence="10">HB171785</strain>
    </source>
</reference>
<protein>
    <recommendedName>
        <fullName evidence="8">Protein-methionine-sulfoxide reductase heme-binding subunit MsrQ</fullName>
    </recommendedName>
    <alternativeName>
        <fullName evidence="8">Flavocytochrome MsrQ</fullName>
    </alternativeName>
</protein>
<evidence type="ECO:0000256" key="5">
    <source>
        <dbReference type="ARBA" id="ARBA00022989"/>
    </source>
</evidence>
<keyword evidence="2 8" id="KW-0813">Transport</keyword>
<feature type="domain" description="Ferric oxidoreductase" evidence="9">
    <location>
        <begin position="56"/>
        <end position="168"/>
    </location>
</feature>
<dbReference type="GO" id="GO:0020037">
    <property type="term" value="F:heme binding"/>
    <property type="evidence" value="ECO:0007669"/>
    <property type="project" value="UniProtKB-UniRule"/>
</dbReference>
<dbReference type="InterPro" id="IPR022837">
    <property type="entry name" value="MsrQ-like"/>
</dbReference>
<dbReference type="GO" id="GO:0009055">
    <property type="term" value="F:electron transfer activity"/>
    <property type="evidence" value="ECO:0007669"/>
    <property type="project" value="UniProtKB-UniRule"/>
</dbReference>
<dbReference type="GO" id="GO:0046872">
    <property type="term" value="F:metal ion binding"/>
    <property type="evidence" value="ECO:0007669"/>
    <property type="project" value="UniProtKB-KW"/>
</dbReference>
<comment type="caution">
    <text evidence="10">The sequence shown here is derived from an EMBL/GenBank/DDBJ whole genome shotgun (WGS) entry which is preliminary data.</text>
</comment>
<evidence type="ECO:0000313" key="11">
    <source>
        <dbReference type="Proteomes" id="UP000638014"/>
    </source>
</evidence>
<evidence type="ECO:0000256" key="7">
    <source>
        <dbReference type="ARBA" id="ARBA00023136"/>
    </source>
</evidence>
<keyword evidence="8" id="KW-1003">Cell membrane</keyword>
<keyword evidence="8" id="KW-0285">Flavoprotein</keyword>
<evidence type="ECO:0000256" key="4">
    <source>
        <dbReference type="ARBA" id="ARBA00022692"/>
    </source>
</evidence>
<keyword evidence="8" id="KW-0288">FMN</keyword>
<comment type="subunit">
    <text evidence="8">Heterodimer of a catalytic subunit (MsrP) and a heme-binding subunit (MsrQ).</text>
</comment>
<gene>
    <name evidence="8" type="primary">msrQ</name>
    <name evidence="10" type="ORF">IC617_14540</name>
</gene>
<proteinExistence type="inferred from homology"/>
<keyword evidence="8" id="KW-0479">Metal-binding</keyword>
<keyword evidence="11" id="KW-1185">Reference proteome</keyword>
<dbReference type="GO" id="GO:0016679">
    <property type="term" value="F:oxidoreductase activity, acting on diphenols and related substances as donors"/>
    <property type="evidence" value="ECO:0007669"/>
    <property type="project" value="TreeGrafter"/>
</dbReference>
<feature type="transmembrane region" description="Helical" evidence="8">
    <location>
        <begin position="124"/>
        <end position="143"/>
    </location>
</feature>
<comment type="similarity">
    <text evidence="8">Belongs to the MsrQ family.</text>
</comment>
<feature type="transmembrane region" description="Helical" evidence="8">
    <location>
        <begin position="180"/>
        <end position="196"/>
    </location>
</feature>
<dbReference type="GO" id="GO:0005886">
    <property type="term" value="C:plasma membrane"/>
    <property type="evidence" value="ECO:0007669"/>
    <property type="project" value="UniProtKB-SubCell"/>
</dbReference>
<evidence type="ECO:0000256" key="6">
    <source>
        <dbReference type="ARBA" id="ARBA00023004"/>
    </source>
</evidence>
<evidence type="ECO:0000256" key="8">
    <source>
        <dbReference type="HAMAP-Rule" id="MF_01207"/>
    </source>
</evidence>
<evidence type="ECO:0000256" key="3">
    <source>
        <dbReference type="ARBA" id="ARBA00022617"/>
    </source>
</evidence>
<accession>A0A8J6QK09</accession>
<feature type="transmembrane region" description="Helical" evidence="8">
    <location>
        <begin position="92"/>
        <end position="112"/>
    </location>
</feature>
<keyword evidence="6 8" id="KW-0408">Iron</keyword>
<evidence type="ECO:0000256" key="2">
    <source>
        <dbReference type="ARBA" id="ARBA00022448"/>
    </source>
</evidence>
<keyword evidence="7 8" id="KW-0472">Membrane</keyword>
<comment type="function">
    <text evidence="8">Part of the MsrPQ system that repairs oxidized periplasmic proteins containing methionine sulfoxide residues (Met-O), using respiratory chain electrons. Thus protects these proteins from oxidative-stress damage caused by reactive species of oxygen and chlorine generated by the host defense mechanisms. MsrPQ is essential for the maintenance of envelope integrity under bleach stress, rescuing a wide series of structurally unrelated periplasmic proteins from methionine oxidation. MsrQ provides electrons for reduction to the reductase catalytic subunit MsrP, using the quinone pool of the respiratory chain.</text>
</comment>
<evidence type="ECO:0000256" key="1">
    <source>
        <dbReference type="ARBA" id="ARBA00004141"/>
    </source>
</evidence>
<sequence>MPDVMVQRIIQNHPQLMGFKALLHGACLLPALWIFYLGAIDSLGADPVKALIHFYGIGAVHCLLATLVVSLLSKKLRTPLLMRCRRLLGLYVAFYATLHIVCFLVFEWQLQWAEVIDEIIRRPYITFGFIAWLILVALTLTSFKRAQRAMGARWSQLHSLVYLSLALILLHFYWSQKSPWNQAIAYAFAGAALLYLKRSNLLNWLKLFK</sequence>
<evidence type="ECO:0000313" key="10">
    <source>
        <dbReference type="EMBL" id="MBD1390653.1"/>
    </source>
</evidence>
<dbReference type="AlphaFoldDB" id="A0A8J6QK09"/>
<keyword evidence="5 8" id="KW-1133">Transmembrane helix</keyword>
<feature type="transmembrane region" description="Helical" evidence="8">
    <location>
        <begin position="155"/>
        <end position="174"/>
    </location>
</feature>
<comment type="cofactor">
    <cofactor evidence="8">
        <name>FMN</name>
        <dbReference type="ChEBI" id="CHEBI:58210"/>
    </cofactor>
    <text evidence="8">Binds 1 FMN per subunit.</text>
</comment>
<dbReference type="Proteomes" id="UP000638014">
    <property type="component" value="Unassembled WGS sequence"/>
</dbReference>
<dbReference type="RefSeq" id="WP_191145713.1">
    <property type="nucleotide sequence ID" value="NZ_JACXAF010000020.1"/>
</dbReference>
<dbReference type="InterPro" id="IPR013130">
    <property type="entry name" value="Fe3_Rdtase_TM_dom"/>
</dbReference>
<dbReference type="HAMAP" id="MF_01207">
    <property type="entry name" value="MsrQ"/>
    <property type="match status" value="1"/>
</dbReference>
<dbReference type="EMBL" id="JACXAF010000020">
    <property type="protein sequence ID" value="MBD1390653.1"/>
    <property type="molecule type" value="Genomic_DNA"/>
</dbReference>
<name>A0A8J6QK09_9GAMM</name>
<keyword evidence="4 8" id="KW-0812">Transmembrane</keyword>
<feature type="transmembrane region" description="Helical" evidence="8">
    <location>
        <begin position="52"/>
        <end position="72"/>
    </location>
</feature>
<dbReference type="PANTHER" id="PTHR36964">
    <property type="entry name" value="PROTEIN-METHIONINE-SULFOXIDE REDUCTASE HEME-BINDING SUBUNIT MSRQ"/>
    <property type="match status" value="1"/>
</dbReference>
<organism evidence="10 11">
    <name type="scientific">Neiella litorisoli</name>
    <dbReference type="NCBI Taxonomy" id="2771431"/>
    <lineage>
        <taxon>Bacteria</taxon>
        <taxon>Pseudomonadati</taxon>
        <taxon>Pseudomonadota</taxon>
        <taxon>Gammaproteobacteria</taxon>
        <taxon>Alteromonadales</taxon>
        <taxon>Echinimonadaceae</taxon>
        <taxon>Neiella</taxon>
    </lineage>
</organism>
<dbReference type="Pfam" id="PF01794">
    <property type="entry name" value="Ferric_reduct"/>
    <property type="match status" value="1"/>
</dbReference>
<comment type="subcellular location">
    <subcellularLocation>
        <location evidence="8">Cell membrane</location>
        <topology evidence="8">Multi-pass membrane protein</topology>
    </subcellularLocation>
    <subcellularLocation>
        <location evidence="1">Membrane</location>
        <topology evidence="1">Multi-pass membrane protein</topology>
    </subcellularLocation>
</comment>
<dbReference type="PANTHER" id="PTHR36964:SF1">
    <property type="entry name" value="PROTEIN-METHIONINE-SULFOXIDE REDUCTASE HEME-BINDING SUBUNIT MSRQ"/>
    <property type="match status" value="1"/>
</dbReference>
<dbReference type="GO" id="GO:0010181">
    <property type="term" value="F:FMN binding"/>
    <property type="evidence" value="ECO:0007669"/>
    <property type="project" value="UniProtKB-UniRule"/>
</dbReference>